<evidence type="ECO:0000313" key="3">
    <source>
        <dbReference type="EMBL" id="DAF84570.1"/>
    </source>
</evidence>
<accession>A0A8S5TQT6</accession>
<feature type="region of interest" description="Disordered" evidence="1">
    <location>
        <begin position="51"/>
        <end position="82"/>
    </location>
</feature>
<organism evidence="3">
    <name type="scientific">Myoviridae sp. ctY1522</name>
    <dbReference type="NCBI Taxonomy" id="2825124"/>
    <lineage>
        <taxon>Viruses</taxon>
        <taxon>Duplodnaviria</taxon>
        <taxon>Heunggongvirae</taxon>
        <taxon>Uroviricota</taxon>
        <taxon>Caudoviricetes</taxon>
    </lineage>
</organism>
<name>A0A8S5TQT6_9CAUD</name>
<feature type="compositionally biased region" description="Low complexity" evidence="1">
    <location>
        <begin position="58"/>
        <end position="78"/>
    </location>
</feature>
<dbReference type="SMART" id="SM00257">
    <property type="entry name" value="LysM"/>
    <property type="match status" value="1"/>
</dbReference>
<proteinExistence type="predicted"/>
<dbReference type="InterPro" id="IPR018392">
    <property type="entry name" value="LysM"/>
</dbReference>
<feature type="domain" description="LysM" evidence="2">
    <location>
        <begin position="2"/>
        <end position="47"/>
    </location>
</feature>
<dbReference type="InterPro" id="IPR036779">
    <property type="entry name" value="LysM_dom_sf"/>
</dbReference>
<dbReference type="Gene3D" id="3.10.350.10">
    <property type="entry name" value="LysM domain"/>
    <property type="match status" value="1"/>
</dbReference>
<sequence>MAQYTVKKGDSPWSIAKANGISLKELSALNNNMDVNKTIYAGQKLNVSRDMAAGASQPTTAPSQNTAANQTQTGTNPTYTPSFTYKDYTPSDAVNSAQQRKTDAENALKNVGDFKYSGQGQLDSMIDQILNRKKFSYDLNGDVLYNQYKDQYQALGRTAMADTIAQASAMTGGYGNSYAATAGNQAYQQYLTQLNDKIPELYQLALAQYQQEGQDLRNNYNLLSSERQQEYGQYMDNISRLQNDRNYYGEDYANEYNRDYGKYTNDREYDTTQYWNDYNAEYQRQRDAEADRQYAEQFAYKKQQDAIANQLARDQLNETIRSNKAAAAAKAASSSRKTSNGTRLTDSDIKALRSSDWAAAIDAFVAQNPDASDEEVARKLKALGFTDKEINLYRGGEAQDYNTFKSVTGVSTIMDAREFAQRKNANGGKVTEILEEGGMPVEFTNYKDYLKAMQKKYVNGIPKN</sequence>
<dbReference type="SUPFAM" id="SSF54106">
    <property type="entry name" value="LysM domain"/>
    <property type="match status" value="1"/>
</dbReference>
<protein>
    <submittedName>
        <fullName evidence="3">Lysin motif</fullName>
    </submittedName>
</protein>
<dbReference type="CDD" id="cd00118">
    <property type="entry name" value="LysM"/>
    <property type="match status" value="1"/>
</dbReference>
<dbReference type="Pfam" id="PF01476">
    <property type="entry name" value="LysM"/>
    <property type="match status" value="1"/>
</dbReference>
<evidence type="ECO:0000259" key="2">
    <source>
        <dbReference type="PROSITE" id="PS51782"/>
    </source>
</evidence>
<evidence type="ECO:0000256" key="1">
    <source>
        <dbReference type="SAM" id="MobiDB-lite"/>
    </source>
</evidence>
<reference evidence="3" key="1">
    <citation type="journal article" date="2021" name="Proc. Natl. Acad. Sci. U.S.A.">
        <title>A Catalog of Tens of Thousands of Viruses from Human Metagenomes Reveals Hidden Associations with Chronic Diseases.</title>
        <authorList>
            <person name="Tisza M.J."/>
            <person name="Buck C.B."/>
        </authorList>
    </citation>
    <scope>NUCLEOTIDE SEQUENCE</scope>
    <source>
        <strain evidence="3">CtY1522</strain>
    </source>
</reference>
<dbReference type="PROSITE" id="PS51782">
    <property type="entry name" value="LYSM"/>
    <property type="match status" value="1"/>
</dbReference>
<dbReference type="EMBL" id="BK015906">
    <property type="protein sequence ID" value="DAF84570.1"/>
    <property type="molecule type" value="Genomic_DNA"/>
</dbReference>